<proteinExistence type="predicted"/>
<comment type="caution">
    <text evidence="2">The sequence shown here is derived from an EMBL/GenBank/DDBJ whole genome shotgun (WGS) entry which is preliminary data.</text>
</comment>
<name>A0A7X3FEE0_9BACL</name>
<sequence length="73" mass="8506">MKLIGTILACFPLVYVLIWFEIYGYAIGAAIVIGTLFRICYMLHQIRRTLGTMNRHELKQYNQALVNRALMEK</sequence>
<dbReference type="RefSeq" id="WP_157331941.1">
    <property type="nucleotide sequence ID" value="NZ_RHLK01000001.1"/>
</dbReference>
<evidence type="ECO:0000313" key="2">
    <source>
        <dbReference type="EMBL" id="MVO98075.1"/>
    </source>
</evidence>
<protein>
    <submittedName>
        <fullName evidence="2">Uncharacterized protein</fullName>
    </submittedName>
</protein>
<organism evidence="2 3">
    <name type="scientific">Paenibacillus lutrae</name>
    <dbReference type="NCBI Taxonomy" id="2078573"/>
    <lineage>
        <taxon>Bacteria</taxon>
        <taxon>Bacillati</taxon>
        <taxon>Bacillota</taxon>
        <taxon>Bacilli</taxon>
        <taxon>Bacillales</taxon>
        <taxon>Paenibacillaceae</taxon>
        <taxon>Paenibacillus</taxon>
    </lineage>
</organism>
<dbReference type="EMBL" id="RHLK01000001">
    <property type="protein sequence ID" value="MVO98075.1"/>
    <property type="molecule type" value="Genomic_DNA"/>
</dbReference>
<keyword evidence="1" id="KW-0812">Transmembrane</keyword>
<dbReference type="AlphaFoldDB" id="A0A7X3FEE0"/>
<feature type="transmembrane region" description="Helical" evidence="1">
    <location>
        <begin position="26"/>
        <end position="44"/>
    </location>
</feature>
<accession>A0A7X3FEE0</accession>
<gene>
    <name evidence="2" type="ORF">EDM21_00705</name>
</gene>
<keyword evidence="1" id="KW-0472">Membrane</keyword>
<evidence type="ECO:0000313" key="3">
    <source>
        <dbReference type="Proteomes" id="UP000490800"/>
    </source>
</evidence>
<reference evidence="2 3" key="1">
    <citation type="journal article" date="2019" name="Microorganisms">
        <title>Paenibacillus lutrae sp. nov., A Chitinolytic Species Isolated from A River Otter in Castril Natural Park, Granada, Spain.</title>
        <authorList>
            <person name="Rodriguez M."/>
            <person name="Reina J.C."/>
            <person name="Bejar V."/>
            <person name="Llamas I."/>
        </authorList>
    </citation>
    <scope>NUCLEOTIDE SEQUENCE [LARGE SCALE GENOMIC DNA]</scope>
    <source>
        <strain evidence="2 3">N10</strain>
    </source>
</reference>
<keyword evidence="1" id="KW-1133">Transmembrane helix</keyword>
<dbReference type="Proteomes" id="UP000490800">
    <property type="component" value="Unassembled WGS sequence"/>
</dbReference>
<evidence type="ECO:0000256" key="1">
    <source>
        <dbReference type="SAM" id="Phobius"/>
    </source>
</evidence>
<keyword evidence="3" id="KW-1185">Reference proteome</keyword>